<reference evidence="4" key="1">
    <citation type="submission" date="2023-06" db="EMBL/GenBank/DDBJ databases">
        <authorList>
            <person name="Zeman M."/>
            <person name="Kubasova T."/>
            <person name="Jahodarova E."/>
            <person name="Nykrynova M."/>
            <person name="Rychlik I."/>
        </authorList>
    </citation>
    <scope>NUCLEOTIDE SEQUENCE</scope>
    <source>
        <strain evidence="4">15_COKtk</strain>
    </source>
</reference>
<evidence type="ECO:0000313" key="5">
    <source>
        <dbReference type="Proteomes" id="UP001168505"/>
    </source>
</evidence>
<evidence type="ECO:0000256" key="2">
    <source>
        <dbReference type="PIRSR" id="PIRSR640198-2"/>
    </source>
</evidence>
<evidence type="ECO:0000256" key="1">
    <source>
        <dbReference type="PIRSR" id="PIRSR640198-1"/>
    </source>
</evidence>
<dbReference type="EMBL" id="JAUEIR010000009">
    <property type="protein sequence ID" value="MDN0070023.1"/>
    <property type="molecule type" value="Genomic_DNA"/>
</dbReference>
<gene>
    <name evidence="4" type="ORF">QVN40_10000</name>
</gene>
<dbReference type="PROSITE" id="PS51459">
    <property type="entry name" value="FIDO"/>
    <property type="match status" value="1"/>
</dbReference>
<dbReference type="PANTHER" id="PTHR13504">
    <property type="entry name" value="FIDO DOMAIN-CONTAINING PROTEIN DDB_G0283145"/>
    <property type="match status" value="1"/>
</dbReference>
<dbReference type="InterPro" id="IPR054760">
    <property type="entry name" value="DIP2311-like_C"/>
</dbReference>
<sequence>MRQFDYTAVPKGLLTQETMNLLAAVHECRGRQESDLSVGRDVLDALVEVARVQSAGASNRIEGIRTSDARLRGIMQERTDPRSRDEEEIAGYRDVLATIHEGHDYIEPTPGVILQLHRDMYRHTPLSGGGRFKDSDNEIVGIRADGSRYVRFRPVPAVATPDAVERLCAALREGLSRGGADPLLVSMEFVLDFTCVHPFGDGNGRMSRLLTLLLLYRCGYLVGKYVSVEKEIERTKGDYYDALAESSAGWAEGTNDPGPFVRYMLGVVLACYRDLGCRVGAVRSARLTKSERVEAALRSSVGKVTKADLLEACPGVSRTTVERALAALLARGAIEKAGGGRSTGYVWRG</sequence>
<keyword evidence="2" id="KW-0547">Nucleotide-binding</keyword>
<feature type="active site" evidence="1">
    <location>
        <position position="197"/>
    </location>
</feature>
<feature type="binding site" evidence="2">
    <location>
        <begin position="201"/>
        <end position="208"/>
    </location>
    <ligand>
        <name>ATP</name>
        <dbReference type="ChEBI" id="CHEBI:30616"/>
    </ligand>
</feature>
<name>A0AAW7JZ65_9ACTN</name>
<dbReference type="InterPro" id="IPR003812">
    <property type="entry name" value="Fido"/>
</dbReference>
<dbReference type="InterPro" id="IPR040198">
    <property type="entry name" value="Fido_containing"/>
</dbReference>
<dbReference type="PANTHER" id="PTHR13504:SF38">
    <property type="entry name" value="FIDO DOMAIN-CONTAINING PROTEIN"/>
    <property type="match status" value="1"/>
</dbReference>
<dbReference type="InterPro" id="IPR036388">
    <property type="entry name" value="WH-like_DNA-bd_sf"/>
</dbReference>
<accession>A0AAW7JZ65</accession>
<dbReference type="Gene3D" id="1.10.3290.10">
    <property type="entry name" value="Fido-like domain"/>
    <property type="match status" value="1"/>
</dbReference>
<protein>
    <submittedName>
        <fullName evidence="4">Fic family protein</fullName>
    </submittedName>
</protein>
<dbReference type="Pfam" id="PF02661">
    <property type="entry name" value="Fic"/>
    <property type="match status" value="1"/>
</dbReference>
<dbReference type="Proteomes" id="UP001168505">
    <property type="component" value="Unassembled WGS sequence"/>
</dbReference>
<dbReference type="GO" id="GO:0005524">
    <property type="term" value="F:ATP binding"/>
    <property type="evidence" value="ECO:0007669"/>
    <property type="project" value="UniProtKB-KW"/>
</dbReference>
<dbReference type="SUPFAM" id="SSF140931">
    <property type="entry name" value="Fic-like"/>
    <property type="match status" value="1"/>
</dbReference>
<evidence type="ECO:0000313" key="4">
    <source>
        <dbReference type="EMBL" id="MDN0070023.1"/>
    </source>
</evidence>
<dbReference type="Gene3D" id="1.10.10.10">
    <property type="entry name" value="Winged helix-like DNA-binding domain superfamily/Winged helix DNA-binding domain"/>
    <property type="match status" value="1"/>
</dbReference>
<proteinExistence type="predicted"/>
<organism evidence="4 5">
    <name type="scientific">Collinsella ihumii</name>
    <dbReference type="NCBI Taxonomy" id="1720204"/>
    <lineage>
        <taxon>Bacteria</taxon>
        <taxon>Bacillati</taxon>
        <taxon>Actinomycetota</taxon>
        <taxon>Coriobacteriia</taxon>
        <taxon>Coriobacteriales</taxon>
        <taxon>Coriobacteriaceae</taxon>
        <taxon>Collinsella</taxon>
    </lineage>
</organism>
<feature type="domain" description="Fido" evidence="3">
    <location>
        <begin position="108"/>
        <end position="266"/>
    </location>
</feature>
<reference evidence="4" key="2">
    <citation type="submission" date="2023-08" db="EMBL/GenBank/DDBJ databases">
        <title>Identification and characterization of horizontal gene transfer across gut microbiota members of farm animals based on homology search.</title>
        <authorList>
            <person name="Schwarzerova J."/>
            <person name="Nykrynova M."/>
            <person name="Jureckova K."/>
            <person name="Cejkova D."/>
            <person name="Rychlik I."/>
        </authorList>
    </citation>
    <scope>NUCLEOTIDE SEQUENCE</scope>
    <source>
        <strain evidence="4">15_COKtk</strain>
    </source>
</reference>
<feature type="binding site" evidence="2">
    <location>
        <begin position="239"/>
        <end position="240"/>
    </location>
    <ligand>
        <name>ATP</name>
        <dbReference type="ChEBI" id="CHEBI:30616"/>
    </ligand>
</feature>
<keyword evidence="2" id="KW-0067">ATP-binding</keyword>
<dbReference type="InterPro" id="IPR036597">
    <property type="entry name" value="Fido-like_dom_sf"/>
</dbReference>
<dbReference type="RefSeq" id="WP_289827574.1">
    <property type="nucleotide sequence ID" value="NZ_JAUEIR010000009.1"/>
</dbReference>
<comment type="caution">
    <text evidence="4">The sequence shown here is derived from an EMBL/GenBank/DDBJ whole genome shotgun (WGS) entry which is preliminary data.</text>
</comment>
<dbReference type="Pfam" id="PF22168">
    <property type="entry name" value="DIP2311-like_C"/>
    <property type="match status" value="1"/>
</dbReference>
<dbReference type="AlphaFoldDB" id="A0AAW7JZ65"/>
<evidence type="ECO:0000259" key="3">
    <source>
        <dbReference type="PROSITE" id="PS51459"/>
    </source>
</evidence>